<evidence type="ECO:0000313" key="3">
    <source>
        <dbReference type="Proteomes" id="UP001524642"/>
    </source>
</evidence>
<evidence type="ECO:0000256" key="1">
    <source>
        <dbReference type="SAM" id="SignalP"/>
    </source>
</evidence>
<organism evidence="2 3">
    <name type="scientific">Roseomonas populi</name>
    <dbReference type="NCBI Taxonomy" id="3121582"/>
    <lineage>
        <taxon>Bacteria</taxon>
        <taxon>Pseudomonadati</taxon>
        <taxon>Pseudomonadota</taxon>
        <taxon>Alphaproteobacteria</taxon>
        <taxon>Acetobacterales</taxon>
        <taxon>Roseomonadaceae</taxon>
        <taxon>Roseomonas</taxon>
    </lineage>
</organism>
<dbReference type="EMBL" id="JANJOU010000007">
    <property type="protein sequence ID" value="MCR0982469.1"/>
    <property type="molecule type" value="Genomic_DNA"/>
</dbReference>
<gene>
    <name evidence="2" type="ORF">NRP21_10445</name>
</gene>
<proteinExistence type="predicted"/>
<comment type="caution">
    <text evidence="2">The sequence shown here is derived from an EMBL/GenBank/DDBJ whole genome shotgun (WGS) entry which is preliminary data.</text>
</comment>
<dbReference type="Proteomes" id="UP001524642">
    <property type="component" value="Unassembled WGS sequence"/>
</dbReference>
<name>A0ABT1X2Y9_9PROT</name>
<protein>
    <submittedName>
        <fullName evidence="2">Alginate O-acetyltransferase AlgF</fullName>
    </submittedName>
</protein>
<keyword evidence="1" id="KW-0732">Signal</keyword>
<feature type="chain" id="PRO_5047490186" evidence="1">
    <location>
        <begin position="30"/>
        <end position="238"/>
    </location>
</feature>
<evidence type="ECO:0000313" key="2">
    <source>
        <dbReference type="EMBL" id="MCR0982469.1"/>
    </source>
</evidence>
<sequence length="238" mass="25022">MAARSLRRNLGAATAALALLTASAGPGHAQGQAAVYDPQPPPDSAYVRFVNALGEDLQLRPAFLPAQRLGTKPEERVTSFGVAQRVTGGREMVVEASAGSRTGRAALKFEPGSFNTIIVQAQGNSLVMKPVVDQADFNRARSRLSFYNATPDCASASAVLAPNGPAVLEQVAPGTAKARSVNPVTADIRADCAPGQSAPTFKLSGLEAGGMYSIWLMRPDGRNLISFISRDTTARWRG</sequence>
<accession>A0ABT1X2Y9</accession>
<keyword evidence="3" id="KW-1185">Reference proteome</keyword>
<dbReference type="RefSeq" id="WP_257716137.1">
    <property type="nucleotide sequence ID" value="NZ_JANJOU010000007.1"/>
</dbReference>
<reference evidence="2 3" key="1">
    <citation type="submission" date="2022-06" db="EMBL/GenBank/DDBJ databases">
        <title>Roseomonas CN29.</title>
        <authorList>
            <person name="Cheng Y."/>
            <person name="He X."/>
        </authorList>
    </citation>
    <scope>NUCLEOTIDE SEQUENCE [LARGE SCALE GENOMIC DNA]</scope>
    <source>
        <strain evidence="2 3">CN29</strain>
    </source>
</reference>
<feature type="signal peptide" evidence="1">
    <location>
        <begin position="1"/>
        <end position="29"/>
    </location>
</feature>